<reference evidence="3" key="1">
    <citation type="submission" date="2018-05" db="EMBL/GenBank/DDBJ databases">
        <authorList>
            <person name="Lanie J.A."/>
            <person name="Ng W.-L."/>
            <person name="Kazmierczak K.M."/>
            <person name="Andrzejewski T.M."/>
            <person name="Davidsen T.M."/>
            <person name="Wayne K.J."/>
            <person name="Tettelin H."/>
            <person name="Glass J.I."/>
            <person name="Rusch D."/>
            <person name="Podicherti R."/>
            <person name="Tsui H.-C.T."/>
            <person name="Winkler M.E."/>
        </authorList>
    </citation>
    <scope>NUCLEOTIDE SEQUENCE</scope>
</reference>
<evidence type="ECO:0000259" key="1">
    <source>
        <dbReference type="Pfam" id="PF08421"/>
    </source>
</evidence>
<dbReference type="Gene3D" id="6.20.50.110">
    <property type="entry name" value="Methyltransferase, zinc-binding domain"/>
    <property type="match status" value="1"/>
</dbReference>
<evidence type="ECO:0000313" key="3">
    <source>
        <dbReference type="EMBL" id="SVA61150.1"/>
    </source>
</evidence>
<dbReference type="InterPro" id="IPR038576">
    <property type="entry name" value="Methyltransf_Zn-bd_dom_put_sf"/>
</dbReference>
<dbReference type="Gene3D" id="3.40.50.150">
    <property type="entry name" value="Vaccinia Virus protein VP39"/>
    <property type="match status" value="1"/>
</dbReference>
<dbReference type="AlphaFoldDB" id="A0A381X959"/>
<proteinExistence type="predicted"/>
<feature type="domain" description="C-methyltransferase" evidence="2">
    <location>
        <begin position="251"/>
        <end position="375"/>
    </location>
</feature>
<protein>
    <recommendedName>
        <fullName evidence="4">C-methyltransferase domain-containing protein</fullName>
    </recommendedName>
</protein>
<accession>A0A381X959</accession>
<feature type="domain" description="Methyltransferase putative zinc binding" evidence="1">
    <location>
        <begin position="10"/>
        <end position="73"/>
    </location>
</feature>
<dbReference type="Pfam" id="PF13489">
    <property type="entry name" value="Methyltransf_23"/>
    <property type="match status" value="1"/>
</dbReference>
<feature type="non-terminal residue" evidence="3">
    <location>
        <position position="376"/>
    </location>
</feature>
<dbReference type="InterPro" id="IPR029063">
    <property type="entry name" value="SAM-dependent_MTases_sf"/>
</dbReference>
<dbReference type="Gene3D" id="3.40.50.720">
    <property type="entry name" value="NAD(P)-binding Rossmann-like Domain"/>
    <property type="match status" value="1"/>
</dbReference>
<dbReference type="SUPFAM" id="SSF53335">
    <property type="entry name" value="S-adenosyl-L-methionine-dependent methyltransferases"/>
    <property type="match status" value="1"/>
</dbReference>
<dbReference type="Pfam" id="PF08421">
    <property type="entry name" value="Methyltransf_13"/>
    <property type="match status" value="1"/>
</dbReference>
<organism evidence="3">
    <name type="scientific">marine metagenome</name>
    <dbReference type="NCBI Taxonomy" id="408172"/>
    <lineage>
        <taxon>unclassified sequences</taxon>
        <taxon>metagenomes</taxon>
        <taxon>ecological metagenomes</taxon>
    </lineage>
</organism>
<evidence type="ECO:0008006" key="4">
    <source>
        <dbReference type="Google" id="ProtNLM"/>
    </source>
</evidence>
<sequence length="376" mass="42929">MNEYTTITKCRICSSDIIEVLKLEPQYVATLFVKSNANNPMSQVKIPLTLMLCKNKNCGLIQLKETVKPDLLYKNYFYRTAVNDTMRRDLHDVVNYAVNNVKTEKDDIAIDIGANDCTMVSMYPEHMKRIGIEPATNIDWSDVSKSITIVNDYFSKDVVMKITNGKKAKIISATAVFYDFVDPNIGTKDIKEILHKEGVCVLQVSYLLDTIRDMNFYDVVHEHLEYYSLKSINYLMERNGLTVIDASTNFVNGGSLRVLITHKENSKSKSKRYEEILAEEEKCNLEQVDTYVDYRQKINEIIEKTKKFIMNELENSQLVIGLGASTKGNVLLQICGIDKNLLPFISERNKDKIGLRTLGTDIEIISEEKAREINPS</sequence>
<dbReference type="InterPro" id="IPR013630">
    <property type="entry name" value="Methyltransf_Zn-bd_dom_put"/>
</dbReference>
<evidence type="ECO:0000259" key="2">
    <source>
        <dbReference type="Pfam" id="PF08484"/>
    </source>
</evidence>
<dbReference type="EMBL" id="UINC01014318">
    <property type="protein sequence ID" value="SVA61150.1"/>
    <property type="molecule type" value="Genomic_DNA"/>
</dbReference>
<gene>
    <name evidence="3" type="ORF">METZ01_LOCUS114004</name>
</gene>
<dbReference type="InterPro" id="IPR013691">
    <property type="entry name" value="MeTrfase_14"/>
</dbReference>
<dbReference type="Pfam" id="PF08484">
    <property type="entry name" value="Methyltransf_14"/>
    <property type="match status" value="1"/>
</dbReference>
<name>A0A381X959_9ZZZZ</name>